<feature type="domain" description="Replication factor A C-terminal" evidence="7">
    <location>
        <begin position="156"/>
        <end position="277"/>
    </location>
</feature>
<evidence type="ECO:0000256" key="1">
    <source>
        <dbReference type="ARBA" id="ARBA00005690"/>
    </source>
</evidence>
<comment type="caution">
    <text evidence="8">The sequence shown here is derived from an EMBL/GenBank/DDBJ whole genome shotgun (WGS) entry which is preliminary data.</text>
</comment>
<feature type="region of interest" description="Disordered" evidence="6">
    <location>
        <begin position="335"/>
        <end position="377"/>
    </location>
</feature>
<protein>
    <recommendedName>
        <fullName evidence="7">Replication factor A C-terminal domain-containing protein</fullName>
    </recommendedName>
</protein>
<evidence type="ECO:0000313" key="9">
    <source>
        <dbReference type="Proteomes" id="UP001152523"/>
    </source>
</evidence>
<keyword evidence="9" id="KW-1185">Reference proteome</keyword>
<name>A0AAV0CSY6_9ASTE</name>
<comment type="similarity">
    <text evidence="1">Belongs to the replication factor A protein 1 family.</text>
</comment>
<keyword evidence="2" id="KW-0479">Metal-binding</keyword>
<dbReference type="CDD" id="cd04481">
    <property type="entry name" value="RPA1_DBD_B_like"/>
    <property type="match status" value="1"/>
</dbReference>
<dbReference type="GO" id="GO:0008270">
    <property type="term" value="F:zinc ion binding"/>
    <property type="evidence" value="ECO:0007669"/>
    <property type="project" value="UniProtKB-KW"/>
</dbReference>
<accession>A0AAV0CSY6</accession>
<evidence type="ECO:0000256" key="5">
    <source>
        <dbReference type="ARBA" id="ARBA00023125"/>
    </source>
</evidence>
<proteinExistence type="inferred from homology"/>
<sequence>MFDVICMVVGKYGLKELTYNNRPHKIMEIVVCDNMMRQLRCSLWDQYADQILPYMADVYPGPVILILQFCRAKMFQGEPKLCNSLNITRLIVNGDGVEFQNFKDSIVDRTALSQTITTLSATYKPPLSILDELNSLVMPLKKIEHLYETKEAGSFWIYAKVVEIENENDWWYLACSRCSKKLEKSHANFYCTKCARVCTEGVTRYKVVVRVVDSTGNAPFLIFDRVGQELFGRQAIDCRDMLMSNGRNDNFLPVEFEAIIDENILFKVQVKEEQIGNYNSAFAVLRFTRDASIIDQFVSNKNEDHKESEAFSQLQNAALSCEKVESFLDDEISTPIKRKDTTETSSDNQESVKRRLLGEFSSNASSKKSRVVIKQEK</sequence>
<evidence type="ECO:0000256" key="2">
    <source>
        <dbReference type="ARBA" id="ARBA00022723"/>
    </source>
</evidence>
<dbReference type="CDD" id="cd04476">
    <property type="entry name" value="RPA1_DBD_C"/>
    <property type="match status" value="1"/>
</dbReference>
<dbReference type="SUPFAM" id="SSF50249">
    <property type="entry name" value="Nucleic acid-binding proteins"/>
    <property type="match status" value="2"/>
</dbReference>
<dbReference type="InterPro" id="IPR013955">
    <property type="entry name" value="Rep_factor-A_C"/>
</dbReference>
<evidence type="ECO:0000259" key="7">
    <source>
        <dbReference type="Pfam" id="PF08646"/>
    </source>
</evidence>
<evidence type="ECO:0000256" key="4">
    <source>
        <dbReference type="ARBA" id="ARBA00022833"/>
    </source>
</evidence>
<evidence type="ECO:0000313" key="8">
    <source>
        <dbReference type="EMBL" id="CAH9083781.1"/>
    </source>
</evidence>
<dbReference type="PANTHER" id="PTHR47165:SF4">
    <property type="entry name" value="OS03G0429900 PROTEIN"/>
    <property type="match status" value="1"/>
</dbReference>
<evidence type="ECO:0000256" key="6">
    <source>
        <dbReference type="SAM" id="MobiDB-lite"/>
    </source>
</evidence>
<reference evidence="8" key="1">
    <citation type="submission" date="2022-07" db="EMBL/GenBank/DDBJ databases">
        <authorList>
            <person name="Macas J."/>
            <person name="Novak P."/>
            <person name="Neumann P."/>
        </authorList>
    </citation>
    <scope>NUCLEOTIDE SEQUENCE</scope>
</reference>
<dbReference type="GO" id="GO:0003677">
    <property type="term" value="F:DNA binding"/>
    <property type="evidence" value="ECO:0007669"/>
    <property type="project" value="UniProtKB-KW"/>
</dbReference>
<keyword evidence="4" id="KW-0862">Zinc</keyword>
<keyword evidence="3" id="KW-0863">Zinc-finger</keyword>
<gene>
    <name evidence="8" type="ORF">CEPIT_LOCUS8677</name>
</gene>
<dbReference type="PANTHER" id="PTHR47165">
    <property type="entry name" value="OS03G0429900 PROTEIN"/>
    <property type="match status" value="1"/>
</dbReference>
<dbReference type="Proteomes" id="UP001152523">
    <property type="component" value="Unassembled WGS sequence"/>
</dbReference>
<evidence type="ECO:0000256" key="3">
    <source>
        <dbReference type="ARBA" id="ARBA00022771"/>
    </source>
</evidence>
<dbReference type="Gene3D" id="2.40.50.140">
    <property type="entry name" value="Nucleic acid-binding proteins"/>
    <property type="match status" value="2"/>
</dbReference>
<dbReference type="EMBL" id="CAMAPF010000045">
    <property type="protein sequence ID" value="CAH9083781.1"/>
    <property type="molecule type" value="Genomic_DNA"/>
</dbReference>
<dbReference type="Pfam" id="PF08646">
    <property type="entry name" value="Rep_fac-A_C"/>
    <property type="match status" value="1"/>
</dbReference>
<dbReference type="AlphaFoldDB" id="A0AAV0CSY6"/>
<dbReference type="InterPro" id="IPR047192">
    <property type="entry name" value="Euk_RPA1_DBD_C"/>
</dbReference>
<organism evidence="8 9">
    <name type="scientific">Cuscuta epithymum</name>
    <dbReference type="NCBI Taxonomy" id="186058"/>
    <lineage>
        <taxon>Eukaryota</taxon>
        <taxon>Viridiplantae</taxon>
        <taxon>Streptophyta</taxon>
        <taxon>Embryophyta</taxon>
        <taxon>Tracheophyta</taxon>
        <taxon>Spermatophyta</taxon>
        <taxon>Magnoliopsida</taxon>
        <taxon>eudicotyledons</taxon>
        <taxon>Gunneridae</taxon>
        <taxon>Pentapetalae</taxon>
        <taxon>asterids</taxon>
        <taxon>lamiids</taxon>
        <taxon>Solanales</taxon>
        <taxon>Convolvulaceae</taxon>
        <taxon>Cuscuteae</taxon>
        <taxon>Cuscuta</taxon>
        <taxon>Cuscuta subgen. Cuscuta</taxon>
    </lineage>
</organism>
<keyword evidence="5" id="KW-0238">DNA-binding</keyword>
<dbReference type="InterPro" id="IPR012340">
    <property type="entry name" value="NA-bd_OB-fold"/>
</dbReference>